<evidence type="ECO:0000256" key="15">
    <source>
        <dbReference type="ARBA" id="ARBA00048679"/>
    </source>
</evidence>
<dbReference type="FunFam" id="1.10.238.10:FF:000015">
    <property type="entry name" value="Calcium-dependent protein kinase 1"/>
    <property type="match status" value="1"/>
</dbReference>
<name>A0A8S2B2V2_ARAAE</name>
<dbReference type="FunFam" id="3.30.200.20:FF:000004">
    <property type="entry name" value="Calcium-dependent protein kinase 1"/>
    <property type="match status" value="1"/>
</dbReference>
<reference evidence="20" key="1">
    <citation type="submission" date="2021-01" db="EMBL/GenBank/DDBJ databases">
        <authorList>
            <person name="Bezrukov I."/>
        </authorList>
    </citation>
    <scope>NUCLEOTIDE SEQUENCE</scope>
</reference>
<dbReference type="InterPro" id="IPR011992">
    <property type="entry name" value="EF-hand-dom_pair"/>
</dbReference>
<dbReference type="Pfam" id="PF00069">
    <property type="entry name" value="Pkinase"/>
    <property type="match status" value="1"/>
</dbReference>
<evidence type="ECO:0000313" key="20">
    <source>
        <dbReference type="EMBL" id="CAE6183765.1"/>
    </source>
</evidence>
<feature type="domain" description="Protein kinase" evidence="18">
    <location>
        <begin position="191"/>
        <end position="474"/>
    </location>
</feature>
<dbReference type="SMART" id="SM00220">
    <property type="entry name" value="S_TKc"/>
    <property type="match status" value="1"/>
</dbReference>
<evidence type="ECO:0000256" key="11">
    <source>
        <dbReference type="ARBA" id="ARBA00022840"/>
    </source>
</evidence>
<dbReference type="InterPro" id="IPR017441">
    <property type="entry name" value="Protein_kinase_ATP_BS"/>
</dbReference>
<evidence type="ECO:0000256" key="5">
    <source>
        <dbReference type="ARBA" id="ARBA00022679"/>
    </source>
</evidence>
<evidence type="ECO:0000259" key="18">
    <source>
        <dbReference type="PROSITE" id="PS50011"/>
    </source>
</evidence>
<evidence type="ECO:0000256" key="16">
    <source>
        <dbReference type="PROSITE-ProRule" id="PRU10141"/>
    </source>
</evidence>
<dbReference type="PROSITE" id="PS50222">
    <property type="entry name" value="EF_HAND_2"/>
    <property type="match status" value="3"/>
</dbReference>
<dbReference type="Gene3D" id="3.30.200.20">
    <property type="entry name" value="Phosphorylase Kinase, domain 1"/>
    <property type="match status" value="1"/>
</dbReference>
<dbReference type="SMART" id="SM00054">
    <property type="entry name" value="EFh"/>
    <property type="match status" value="3"/>
</dbReference>
<evidence type="ECO:0000256" key="2">
    <source>
        <dbReference type="ARBA" id="ARBA00012513"/>
    </source>
</evidence>
<dbReference type="CDD" id="cd05117">
    <property type="entry name" value="STKc_CAMK"/>
    <property type="match status" value="1"/>
</dbReference>
<dbReference type="EC" id="2.7.11.1" evidence="2"/>
<keyword evidence="9" id="KW-0418">Kinase</keyword>
<keyword evidence="3" id="KW-0723">Serine/threonine-protein kinase</keyword>
<keyword evidence="6" id="KW-0479">Metal-binding</keyword>
<comment type="catalytic activity">
    <reaction evidence="14">
        <text>L-threonyl-[protein] + ATP = O-phospho-L-threonyl-[protein] + ADP + H(+)</text>
        <dbReference type="Rhea" id="RHEA:46608"/>
        <dbReference type="Rhea" id="RHEA-COMP:11060"/>
        <dbReference type="Rhea" id="RHEA-COMP:11605"/>
        <dbReference type="ChEBI" id="CHEBI:15378"/>
        <dbReference type="ChEBI" id="CHEBI:30013"/>
        <dbReference type="ChEBI" id="CHEBI:30616"/>
        <dbReference type="ChEBI" id="CHEBI:61977"/>
        <dbReference type="ChEBI" id="CHEBI:456216"/>
        <dbReference type="EC" id="2.7.11.1"/>
    </reaction>
</comment>
<evidence type="ECO:0000256" key="4">
    <source>
        <dbReference type="ARBA" id="ARBA00022553"/>
    </source>
</evidence>
<dbReference type="PROSITE" id="PS50011">
    <property type="entry name" value="PROTEIN_KINASE_DOM"/>
    <property type="match status" value="1"/>
</dbReference>
<dbReference type="GO" id="GO:0010150">
    <property type="term" value="P:leaf senescence"/>
    <property type="evidence" value="ECO:0007669"/>
    <property type="project" value="UniProtKB-ARBA"/>
</dbReference>
<evidence type="ECO:0000256" key="7">
    <source>
        <dbReference type="ARBA" id="ARBA00022737"/>
    </source>
</evidence>
<dbReference type="Proteomes" id="UP000682877">
    <property type="component" value="Chromosome 7"/>
</dbReference>
<comment type="similarity">
    <text evidence="12">Belongs to the protein kinase superfamily. Ser/Thr protein kinase family. CDPK subfamily.</text>
</comment>
<organism evidence="20 21">
    <name type="scientific">Arabidopsis arenosa</name>
    <name type="common">Sand rock-cress</name>
    <name type="synonym">Cardaminopsis arenosa</name>
    <dbReference type="NCBI Taxonomy" id="38785"/>
    <lineage>
        <taxon>Eukaryota</taxon>
        <taxon>Viridiplantae</taxon>
        <taxon>Streptophyta</taxon>
        <taxon>Embryophyta</taxon>
        <taxon>Tracheophyta</taxon>
        <taxon>Spermatophyta</taxon>
        <taxon>Magnoliopsida</taxon>
        <taxon>eudicotyledons</taxon>
        <taxon>Gunneridae</taxon>
        <taxon>Pentapetalae</taxon>
        <taxon>rosids</taxon>
        <taxon>malvids</taxon>
        <taxon>Brassicales</taxon>
        <taxon>Brassicaceae</taxon>
        <taxon>Camelineae</taxon>
        <taxon>Arabidopsis</taxon>
    </lineage>
</organism>
<evidence type="ECO:0000256" key="6">
    <source>
        <dbReference type="ARBA" id="ARBA00022723"/>
    </source>
</evidence>
<dbReference type="InterPro" id="IPR011009">
    <property type="entry name" value="Kinase-like_dom_sf"/>
</dbReference>
<dbReference type="Pfam" id="PF04520">
    <property type="entry name" value="Senescence_reg"/>
    <property type="match status" value="1"/>
</dbReference>
<dbReference type="InterPro" id="IPR018247">
    <property type="entry name" value="EF_Hand_1_Ca_BS"/>
</dbReference>
<keyword evidence="7" id="KW-0677">Repeat</keyword>
<comment type="similarity">
    <text evidence="13">Belongs to the senescence regulator S40 family.</text>
</comment>
<keyword evidence="5" id="KW-0808">Transferase</keyword>
<proteinExistence type="inferred from homology"/>
<dbReference type="PROSITE" id="PS00018">
    <property type="entry name" value="EF_HAND_1"/>
    <property type="match status" value="3"/>
</dbReference>
<evidence type="ECO:0000256" key="13">
    <source>
        <dbReference type="ARBA" id="ARBA00034773"/>
    </source>
</evidence>
<dbReference type="GO" id="GO:0005524">
    <property type="term" value="F:ATP binding"/>
    <property type="evidence" value="ECO:0007669"/>
    <property type="project" value="UniProtKB-UniRule"/>
</dbReference>
<dbReference type="PROSITE" id="PS00107">
    <property type="entry name" value="PROTEIN_KINASE_ATP"/>
    <property type="match status" value="1"/>
</dbReference>
<feature type="domain" description="EF-hand" evidence="19">
    <location>
        <begin position="516"/>
        <end position="551"/>
    </location>
</feature>
<feature type="domain" description="EF-hand" evidence="19">
    <location>
        <begin position="552"/>
        <end position="587"/>
    </location>
</feature>
<evidence type="ECO:0000256" key="14">
    <source>
        <dbReference type="ARBA" id="ARBA00047899"/>
    </source>
</evidence>
<dbReference type="SUPFAM" id="SSF47473">
    <property type="entry name" value="EF-hand"/>
    <property type="match status" value="1"/>
</dbReference>
<sequence length="637" mass="71586">MGKGRSLPISRSERFLGSHQQSVDGETTVELELMEEDVWSVVEPDEPTEVGAWITRSLEGTDNEWRRNGGRVSDLTVSSDERRKRHVATSAPVKVPDWSKIVKVESVKSMHNNNNNDADAANFDWGSEIVPPHEYVAARSRNGDGSSSVFLGVGRTLKGRDMRRVRDAVWRQTGETETILGKPFEEIRKLYTLGNELGRGQFGITYTCKENSTGNTYACKSILKRKLTRKQDRDDVKREIQIMQHLSGQENIVEIKGAYEDRQSIHLVMELCGGSELFDRIIAQGHYSEKAAAGVIRSILNVVQICHFMGVIHRDLKPENFLLASTDENAMLKATDFGLSVFIEEDVAKNSMYLVSFSDALVNSGKLENRGKVYRDIVGSAYYVAPEVLRRSYGKEIDIWSAGIILYILLCGVPPFWAETEKGIFDEIIKGEIDFESQPWPSISESAKDLVRKLLTKDPKQRISAAQALEHPWIKGGEAPDKPIDSAVLSRMKQFRAMNKLKKLALKVIAESLSEEEIKGLKTMFANMDTDKSGTITYEELKTGLAKLGSKLTEAEVKQLMEAADVDGNGTIDYIEFISATMHRYRLDRDEHLFKAFQYFDKDNSGFITMDELESAMKEYGMGDEASIKEVIAEVDT</sequence>
<evidence type="ECO:0000256" key="12">
    <source>
        <dbReference type="ARBA" id="ARBA00024334"/>
    </source>
</evidence>
<comment type="similarity">
    <text evidence="1">Belongs to the protein kinase superfamily. CAMK Ser/Thr protein kinase family. CaMK subfamily.</text>
</comment>
<accession>A0A8S2B2V2</accession>
<keyword evidence="4" id="KW-0597">Phosphoprotein</keyword>
<keyword evidence="8 16" id="KW-0547">Nucleotide-binding</keyword>
<dbReference type="SUPFAM" id="SSF56112">
    <property type="entry name" value="Protein kinase-like (PK-like)"/>
    <property type="match status" value="1"/>
</dbReference>
<feature type="binding site" evidence="16">
    <location>
        <position position="224"/>
    </location>
    <ligand>
        <name>ATP</name>
        <dbReference type="ChEBI" id="CHEBI:30616"/>
    </ligand>
</feature>
<dbReference type="PANTHER" id="PTHR24349">
    <property type="entry name" value="SERINE/THREONINE-PROTEIN KINASE"/>
    <property type="match status" value="1"/>
</dbReference>
<evidence type="ECO:0000256" key="1">
    <source>
        <dbReference type="ARBA" id="ARBA00005354"/>
    </source>
</evidence>
<evidence type="ECO:0000256" key="8">
    <source>
        <dbReference type="ARBA" id="ARBA00022741"/>
    </source>
</evidence>
<feature type="region of interest" description="Disordered" evidence="17">
    <location>
        <begin position="1"/>
        <end position="23"/>
    </location>
</feature>
<evidence type="ECO:0000259" key="19">
    <source>
        <dbReference type="PROSITE" id="PS50222"/>
    </source>
</evidence>
<evidence type="ECO:0000256" key="17">
    <source>
        <dbReference type="SAM" id="MobiDB-lite"/>
    </source>
</evidence>
<evidence type="ECO:0000256" key="9">
    <source>
        <dbReference type="ARBA" id="ARBA00022777"/>
    </source>
</evidence>
<feature type="domain" description="EF-hand" evidence="19">
    <location>
        <begin position="588"/>
        <end position="623"/>
    </location>
</feature>
<dbReference type="CDD" id="cd00051">
    <property type="entry name" value="EFh"/>
    <property type="match status" value="1"/>
</dbReference>
<gene>
    <name evidence="20" type="ORF">AARE701A_LOCUS18798</name>
</gene>
<dbReference type="GO" id="GO:0004674">
    <property type="term" value="F:protein serine/threonine kinase activity"/>
    <property type="evidence" value="ECO:0007669"/>
    <property type="project" value="UniProtKB-KW"/>
</dbReference>
<dbReference type="InterPro" id="IPR007608">
    <property type="entry name" value="Senescence_reg_S40"/>
</dbReference>
<dbReference type="InterPro" id="IPR050205">
    <property type="entry name" value="CDPK_Ser/Thr_kinases"/>
</dbReference>
<keyword evidence="10" id="KW-0106">Calcium</keyword>
<dbReference type="InterPro" id="IPR000719">
    <property type="entry name" value="Prot_kinase_dom"/>
</dbReference>
<dbReference type="Gene3D" id="1.10.510.10">
    <property type="entry name" value="Transferase(Phosphotransferase) domain 1"/>
    <property type="match status" value="1"/>
</dbReference>
<dbReference type="FunFam" id="1.10.510.10:FF:000178">
    <property type="entry name" value="Calcium-dependent protein kinase 5"/>
    <property type="match status" value="1"/>
</dbReference>
<keyword evidence="21" id="KW-1185">Reference proteome</keyword>
<dbReference type="InterPro" id="IPR002048">
    <property type="entry name" value="EF_hand_dom"/>
</dbReference>
<dbReference type="PROSITE" id="PS00108">
    <property type="entry name" value="PROTEIN_KINASE_ST"/>
    <property type="match status" value="1"/>
</dbReference>
<comment type="catalytic activity">
    <reaction evidence="15">
        <text>L-seryl-[protein] + ATP = O-phospho-L-seryl-[protein] + ADP + H(+)</text>
        <dbReference type="Rhea" id="RHEA:17989"/>
        <dbReference type="Rhea" id="RHEA-COMP:9863"/>
        <dbReference type="Rhea" id="RHEA-COMP:11604"/>
        <dbReference type="ChEBI" id="CHEBI:15378"/>
        <dbReference type="ChEBI" id="CHEBI:29999"/>
        <dbReference type="ChEBI" id="CHEBI:30616"/>
        <dbReference type="ChEBI" id="CHEBI:83421"/>
        <dbReference type="ChEBI" id="CHEBI:456216"/>
        <dbReference type="EC" id="2.7.11.1"/>
    </reaction>
</comment>
<evidence type="ECO:0000256" key="3">
    <source>
        <dbReference type="ARBA" id="ARBA00022527"/>
    </source>
</evidence>
<dbReference type="InterPro" id="IPR008271">
    <property type="entry name" value="Ser/Thr_kinase_AS"/>
</dbReference>
<keyword evidence="11 16" id="KW-0067">ATP-binding</keyword>
<evidence type="ECO:0000256" key="10">
    <source>
        <dbReference type="ARBA" id="ARBA00022837"/>
    </source>
</evidence>
<evidence type="ECO:0000313" key="21">
    <source>
        <dbReference type="Proteomes" id="UP000682877"/>
    </source>
</evidence>
<dbReference type="Pfam" id="PF13499">
    <property type="entry name" value="EF-hand_7"/>
    <property type="match status" value="2"/>
</dbReference>
<dbReference type="Gene3D" id="1.10.238.10">
    <property type="entry name" value="EF-hand"/>
    <property type="match status" value="1"/>
</dbReference>
<dbReference type="AlphaFoldDB" id="A0A8S2B2V2"/>
<protein>
    <recommendedName>
        <fullName evidence="2">non-specific serine/threonine protein kinase</fullName>
        <ecNumber evidence="2">2.7.11.1</ecNumber>
    </recommendedName>
</protein>
<dbReference type="GO" id="GO:0005509">
    <property type="term" value="F:calcium ion binding"/>
    <property type="evidence" value="ECO:0007669"/>
    <property type="project" value="InterPro"/>
</dbReference>
<dbReference type="EMBL" id="LR999457">
    <property type="protein sequence ID" value="CAE6183765.1"/>
    <property type="molecule type" value="Genomic_DNA"/>
</dbReference>